<organism evidence="1">
    <name type="scientific">Arion vulgaris</name>
    <dbReference type="NCBI Taxonomy" id="1028688"/>
    <lineage>
        <taxon>Eukaryota</taxon>
        <taxon>Metazoa</taxon>
        <taxon>Spiralia</taxon>
        <taxon>Lophotrochozoa</taxon>
        <taxon>Mollusca</taxon>
        <taxon>Gastropoda</taxon>
        <taxon>Heterobranchia</taxon>
        <taxon>Euthyneura</taxon>
        <taxon>Panpulmonata</taxon>
        <taxon>Eupulmonata</taxon>
        <taxon>Stylommatophora</taxon>
        <taxon>Helicina</taxon>
        <taxon>Arionoidea</taxon>
        <taxon>Arionidae</taxon>
        <taxon>Arion</taxon>
    </lineage>
</organism>
<sequence length="63" mass="7159">MMKSRQVCNFQTTTYLNPIPSYNGEIPKYSILNISSDLSYYIFSPSIVYSQEEDVVGCLLLLA</sequence>
<accession>A0A0B7AU77</accession>
<gene>
    <name evidence="1" type="primary">ORF142467</name>
</gene>
<proteinExistence type="predicted"/>
<name>A0A0B7AU77_9EUPU</name>
<evidence type="ECO:0000313" key="1">
    <source>
        <dbReference type="EMBL" id="CEK84393.1"/>
    </source>
</evidence>
<dbReference type="AlphaFoldDB" id="A0A0B7AU77"/>
<dbReference type="EMBL" id="HACG01037528">
    <property type="protein sequence ID" value="CEK84393.1"/>
    <property type="molecule type" value="Transcribed_RNA"/>
</dbReference>
<protein>
    <submittedName>
        <fullName evidence="1">Uncharacterized protein</fullName>
    </submittedName>
</protein>
<reference evidence="1" key="1">
    <citation type="submission" date="2014-12" db="EMBL/GenBank/DDBJ databases">
        <title>Insight into the proteome of Arion vulgaris.</title>
        <authorList>
            <person name="Aradska J."/>
            <person name="Bulat T."/>
            <person name="Smidak R."/>
            <person name="Sarate P."/>
            <person name="Gangsoo J."/>
            <person name="Sialana F."/>
            <person name="Bilban M."/>
            <person name="Lubec G."/>
        </authorList>
    </citation>
    <scope>NUCLEOTIDE SEQUENCE</scope>
    <source>
        <tissue evidence="1">Skin</tissue>
    </source>
</reference>